<feature type="transmembrane region" description="Helical" evidence="1">
    <location>
        <begin position="26"/>
        <end position="47"/>
    </location>
</feature>
<evidence type="ECO:0000313" key="3">
    <source>
        <dbReference type="Proteomes" id="UP000799118"/>
    </source>
</evidence>
<keyword evidence="1" id="KW-0812">Transmembrane</keyword>
<reference evidence="2" key="1">
    <citation type="journal article" date="2019" name="Environ. Microbiol.">
        <title>Fungal ecological strategies reflected in gene transcription - a case study of two litter decomposers.</title>
        <authorList>
            <person name="Barbi F."/>
            <person name="Kohler A."/>
            <person name="Barry K."/>
            <person name="Baskaran P."/>
            <person name="Daum C."/>
            <person name="Fauchery L."/>
            <person name="Ihrmark K."/>
            <person name="Kuo A."/>
            <person name="LaButti K."/>
            <person name="Lipzen A."/>
            <person name="Morin E."/>
            <person name="Grigoriev I.V."/>
            <person name="Henrissat B."/>
            <person name="Lindahl B."/>
            <person name="Martin F."/>
        </authorList>
    </citation>
    <scope>NUCLEOTIDE SEQUENCE</scope>
    <source>
        <strain evidence="2">JB14</strain>
    </source>
</reference>
<accession>A0A6A4GC96</accession>
<sequence length="78" mass="9441">RILDSLHLVLIVHAVYHYAVKGFGDALNLAVVIWCVFRVFLTGVFLWRSLYAYRVWIRMFYFSNHFQSVFLTFRFFRS</sequence>
<name>A0A6A4GC96_9AGAR</name>
<evidence type="ECO:0000313" key="2">
    <source>
        <dbReference type="EMBL" id="KAE9383097.1"/>
    </source>
</evidence>
<evidence type="ECO:0000256" key="1">
    <source>
        <dbReference type="SAM" id="Phobius"/>
    </source>
</evidence>
<gene>
    <name evidence="2" type="ORF">BT96DRAFT_844555</name>
</gene>
<dbReference type="Proteomes" id="UP000799118">
    <property type="component" value="Unassembled WGS sequence"/>
</dbReference>
<organism evidence="2 3">
    <name type="scientific">Gymnopus androsaceus JB14</name>
    <dbReference type="NCBI Taxonomy" id="1447944"/>
    <lineage>
        <taxon>Eukaryota</taxon>
        <taxon>Fungi</taxon>
        <taxon>Dikarya</taxon>
        <taxon>Basidiomycota</taxon>
        <taxon>Agaricomycotina</taxon>
        <taxon>Agaricomycetes</taxon>
        <taxon>Agaricomycetidae</taxon>
        <taxon>Agaricales</taxon>
        <taxon>Marasmiineae</taxon>
        <taxon>Omphalotaceae</taxon>
        <taxon>Gymnopus</taxon>
    </lineage>
</organism>
<keyword evidence="1" id="KW-0472">Membrane</keyword>
<feature type="non-terminal residue" evidence="2">
    <location>
        <position position="1"/>
    </location>
</feature>
<protein>
    <submittedName>
        <fullName evidence="2">Uncharacterized protein</fullName>
    </submittedName>
</protein>
<keyword evidence="1" id="KW-1133">Transmembrane helix</keyword>
<dbReference type="OrthoDB" id="2690748at2759"/>
<dbReference type="AlphaFoldDB" id="A0A6A4GC96"/>
<dbReference type="EMBL" id="ML770711">
    <property type="protein sequence ID" value="KAE9383097.1"/>
    <property type="molecule type" value="Genomic_DNA"/>
</dbReference>
<keyword evidence="3" id="KW-1185">Reference proteome</keyword>
<proteinExistence type="predicted"/>